<organism evidence="1 2">
    <name type="scientific">Panagrolaimus sp. PS1159</name>
    <dbReference type="NCBI Taxonomy" id="55785"/>
    <lineage>
        <taxon>Eukaryota</taxon>
        <taxon>Metazoa</taxon>
        <taxon>Ecdysozoa</taxon>
        <taxon>Nematoda</taxon>
        <taxon>Chromadorea</taxon>
        <taxon>Rhabditida</taxon>
        <taxon>Tylenchina</taxon>
        <taxon>Panagrolaimomorpha</taxon>
        <taxon>Panagrolaimoidea</taxon>
        <taxon>Panagrolaimidae</taxon>
        <taxon>Panagrolaimus</taxon>
    </lineage>
</organism>
<dbReference type="Proteomes" id="UP000887580">
    <property type="component" value="Unplaced"/>
</dbReference>
<evidence type="ECO:0000313" key="1">
    <source>
        <dbReference type="Proteomes" id="UP000887580"/>
    </source>
</evidence>
<name>A0AC35GX22_9BILA</name>
<evidence type="ECO:0000313" key="2">
    <source>
        <dbReference type="WBParaSite" id="PS1159_v2.g956.t1"/>
    </source>
</evidence>
<accession>A0AC35GX22</accession>
<reference evidence="2" key="1">
    <citation type="submission" date="2022-11" db="UniProtKB">
        <authorList>
            <consortium name="WormBaseParasite"/>
        </authorList>
    </citation>
    <scope>IDENTIFICATION</scope>
</reference>
<dbReference type="WBParaSite" id="PS1159_v2.g956.t1">
    <property type="protein sequence ID" value="PS1159_v2.g956.t1"/>
    <property type="gene ID" value="PS1159_v2.g956"/>
</dbReference>
<proteinExistence type="predicted"/>
<sequence>MFPSLSDYYHHSEKYSNVLSVLEFEYAFAKTDKKRFDLLKKFSDNFLMPIELWVLVKELIPKLKLPSDTLHDKALYNFCNDPRVFKNMLASRYILLQDNRPLWPSLRSLSFPHSKLDHDLMAYERNTNKPLSAEELNRIERLKMLFWEIKAKQDNVEEWFDALTEADNTKFLKVNVEHRLSFHLWDKVLWKLYIKYLEKHDTYEMFRVFSKYCRFFLDDNDMITEYKAKLKKHGDTWVPWKNRYRNEKPSSKPIHLPLYEFTNEEDDDEDDNEEDDFSLERIKCTAKNIELIFQSITPKELNMLIGHGNVEYLNLDQTTIADEKEKSLLLEDILKMVPKIKWFLYDSVVTSSNTFKIVSEMHFINKFLHFDIGVIENNFDLNDFSKFIKKNAALFSTFTFTFEGADEMLPGYKKIIDDSFDETLIEGKPNIILKN</sequence>
<protein>
    <submittedName>
        <fullName evidence="2">Uncharacterized protein</fullName>
    </submittedName>
</protein>